<keyword evidence="1" id="KW-0732">Signal</keyword>
<accession>A0A382JLP1</accession>
<name>A0A382JLP1_9ZZZZ</name>
<reference evidence="4" key="1">
    <citation type="submission" date="2018-05" db="EMBL/GenBank/DDBJ databases">
        <authorList>
            <person name="Lanie J.A."/>
            <person name="Ng W.-L."/>
            <person name="Kazmierczak K.M."/>
            <person name="Andrzejewski T.M."/>
            <person name="Davidsen T.M."/>
            <person name="Wayne K.J."/>
            <person name="Tettelin H."/>
            <person name="Glass J.I."/>
            <person name="Rusch D."/>
            <person name="Podicherti R."/>
            <person name="Tsui H.-C.T."/>
            <person name="Winkler M.E."/>
        </authorList>
    </citation>
    <scope>NUCLEOTIDE SEQUENCE</scope>
</reference>
<dbReference type="InterPro" id="IPR013783">
    <property type="entry name" value="Ig-like_fold"/>
</dbReference>
<organism evidence="4">
    <name type="scientific">marine metagenome</name>
    <dbReference type="NCBI Taxonomy" id="408172"/>
    <lineage>
        <taxon>unclassified sequences</taxon>
        <taxon>metagenomes</taxon>
        <taxon>ecological metagenomes</taxon>
    </lineage>
</organism>
<gene>
    <name evidence="4" type="ORF">METZ01_LOCUS265522</name>
</gene>
<keyword evidence="2" id="KW-1015">Disulfide bond</keyword>
<feature type="domain" description="LTD" evidence="3">
    <location>
        <begin position="50"/>
        <end position="176"/>
    </location>
</feature>
<evidence type="ECO:0000256" key="2">
    <source>
        <dbReference type="ARBA" id="ARBA00023157"/>
    </source>
</evidence>
<dbReference type="SUPFAM" id="SSF49899">
    <property type="entry name" value="Concanavalin A-like lectins/glucanases"/>
    <property type="match status" value="1"/>
</dbReference>
<dbReference type="SMART" id="SM00560">
    <property type="entry name" value="LamGL"/>
    <property type="match status" value="1"/>
</dbReference>
<dbReference type="Pfam" id="PF00932">
    <property type="entry name" value="LTD"/>
    <property type="match status" value="1"/>
</dbReference>
<dbReference type="Gene3D" id="2.60.40.1260">
    <property type="entry name" value="Lamin Tail domain"/>
    <property type="match status" value="1"/>
</dbReference>
<dbReference type="EMBL" id="UINC01074960">
    <property type="protein sequence ID" value="SVC12668.1"/>
    <property type="molecule type" value="Genomic_DNA"/>
</dbReference>
<dbReference type="InterPro" id="IPR036415">
    <property type="entry name" value="Lamin_tail_dom_sf"/>
</dbReference>
<evidence type="ECO:0000256" key="1">
    <source>
        <dbReference type="ARBA" id="ARBA00022729"/>
    </source>
</evidence>
<dbReference type="InterPro" id="IPR001322">
    <property type="entry name" value="Lamin_tail_dom"/>
</dbReference>
<dbReference type="InterPro" id="IPR013320">
    <property type="entry name" value="ConA-like_dom_sf"/>
</dbReference>
<evidence type="ECO:0000313" key="4">
    <source>
        <dbReference type="EMBL" id="SVC12668.1"/>
    </source>
</evidence>
<sequence>NNSSLTITYSDIEGGWTGTGNIDSDPLFCNANSSDYTLGENSLCVGTGENGTNMGAFGVGCDSLYANLVINEIMQNPSAVNDSEGEWFEIVNIGNYAADLENWVIKDNGIDTHTISSSLVIEPDDYLVFGNNSSSSTNGGVIVDYQYLDINLANGDDELILVDPNGVVFDSVAYDGGPDAGGTFPDPTGASMALQSPELDNNVSSNWTESTLQFGDGDYGTPGMPNYMSNIELDTSFVNFDTVNVNETATSTVVISNTGNDDLVVDSISVYSGGGSGRYSLSFDGDDDKITITNSSSVTINDYLSIQAWIKISTTPGQQKLIGKGAGVNYAGDYLLGTTGDGKISAIINTSNNGWAGVVGSTNLPLNEWTHVSFTYDGSIIMLFLNGILDGSNPLSGTIQTSDNDLIIGSADDGGDYFSGLMDEAGIWNTALTQSQI</sequence>
<protein>
    <recommendedName>
        <fullName evidence="3">LTD domain-containing protein</fullName>
    </recommendedName>
</protein>
<evidence type="ECO:0000259" key="3">
    <source>
        <dbReference type="PROSITE" id="PS51841"/>
    </source>
</evidence>
<dbReference type="Gene3D" id="2.60.120.200">
    <property type="match status" value="1"/>
</dbReference>
<feature type="non-terminal residue" evidence="4">
    <location>
        <position position="1"/>
    </location>
</feature>
<proteinExistence type="predicted"/>
<dbReference type="AlphaFoldDB" id="A0A382JLP1"/>
<dbReference type="Gene3D" id="2.60.40.10">
    <property type="entry name" value="Immunoglobulins"/>
    <property type="match status" value="1"/>
</dbReference>
<feature type="non-terminal residue" evidence="4">
    <location>
        <position position="437"/>
    </location>
</feature>
<dbReference type="InterPro" id="IPR006558">
    <property type="entry name" value="LamG-like"/>
</dbReference>
<dbReference type="SUPFAM" id="SSF74853">
    <property type="entry name" value="Lamin A/C globular tail domain"/>
    <property type="match status" value="1"/>
</dbReference>
<dbReference type="Pfam" id="PF13385">
    <property type="entry name" value="Laminin_G_3"/>
    <property type="match status" value="1"/>
</dbReference>
<dbReference type="PROSITE" id="PS51841">
    <property type="entry name" value="LTD"/>
    <property type="match status" value="1"/>
</dbReference>